<accession>A0ACC7PEJ6</accession>
<protein>
    <submittedName>
        <fullName evidence="1">Glycosyltransferase</fullName>
    </submittedName>
</protein>
<comment type="caution">
    <text evidence="1">The sequence shown here is derived from an EMBL/GenBank/DDBJ whole genome shotgun (WGS) entry which is preliminary data.</text>
</comment>
<proteinExistence type="predicted"/>
<sequence length="424" mass="46523">MMRVIMIAIGSAGDVFPFIGLGAALTLRGHQVTLCSMPTFQRTIEAHGLAFVPLCDETTYSAAMGDPRMWDPKTSFAVLWQAIAGLLEPVYDYVQAQRHDDIVVIGSLWALGARIAHEKYGFPYLSVQVSPSTLLSAHLPPVHPTFNVPQRLPLSMRKLLWRGIEYLSLDRTCAPQINALRRKHGLPGSVKNIFSQWMHAPQGVICLFPEWFAPVQQDWPQPLHMAGFALFDGGKLGLDEQTREFLDAGPAPIVFTQGSTEHFDQQFYQYALAALHRMGARGIFLTGDRPINADLPPTVLQRQFLPMSSLLPRTAGLVHPGGIGAMSLALAAGIPQIVLPIAHDQFDNAERLVRMGCGIRMALPLGKYDLQGAISSLLHDARLQAACRQASSLMPANTPACETAVKAIEQCHARHSIPHLRQVS</sequence>
<keyword evidence="2" id="KW-1185">Reference proteome</keyword>
<gene>
    <name evidence="1" type="ORF">OOJ96_11120</name>
</gene>
<name>A0ACC7PEJ6_9PSED</name>
<dbReference type="EMBL" id="JAPEQY010000007">
    <property type="protein sequence ID" value="MFO2477959.1"/>
    <property type="molecule type" value="Genomic_DNA"/>
</dbReference>
<dbReference type="Proteomes" id="UP001637618">
    <property type="component" value="Unassembled WGS sequence"/>
</dbReference>
<reference evidence="1" key="1">
    <citation type="submission" date="2022-11" db="EMBL/GenBank/DDBJ databases">
        <title>Draft genome sequences of strains of Pseudomonas imrae sp. nov.</title>
        <authorList>
            <person name="Salva Serra F."/>
            <person name="Nimje P."/>
            <person name="Moore E.R.B."/>
            <person name="Marathe N.P."/>
        </authorList>
    </citation>
    <scope>NUCLEOTIDE SEQUENCE</scope>
    <source>
        <strain evidence="1">15FMM2</strain>
    </source>
</reference>
<evidence type="ECO:0000313" key="1">
    <source>
        <dbReference type="EMBL" id="MFO2477959.1"/>
    </source>
</evidence>
<organism evidence="1 2">
    <name type="scientific">Pseudomonas imrae</name>
    <dbReference type="NCBI Taxonomy" id="2992837"/>
    <lineage>
        <taxon>Bacteria</taxon>
        <taxon>Pseudomonadati</taxon>
        <taxon>Pseudomonadota</taxon>
        <taxon>Gammaproteobacteria</taxon>
        <taxon>Pseudomonadales</taxon>
        <taxon>Pseudomonadaceae</taxon>
        <taxon>Pseudomonas</taxon>
    </lineage>
</organism>
<evidence type="ECO:0000313" key="2">
    <source>
        <dbReference type="Proteomes" id="UP001637618"/>
    </source>
</evidence>